<evidence type="ECO:0000313" key="2">
    <source>
        <dbReference type="Proteomes" id="UP001234178"/>
    </source>
</evidence>
<comment type="caution">
    <text evidence="1">The sequence shown here is derived from an EMBL/GenBank/DDBJ whole genome shotgun (WGS) entry which is preliminary data.</text>
</comment>
<accession>A0ABQ9ZIC9</accession>
<protein>
    <submittedName>
        <fullName evidence="1">Uncharacterized protein</fullName>
    </submittedName>
</protein>
<reference evidence="1 2" key="1">
    <citation type="journal article" date="2023" name="Nucleic Acids Res.">
        <title>The hologenome of Daphnia magna reveals possible DNA methylation and microbiome-mediated evolution of the host genome.</title>
        <authorList>
            <person name="Chaturvedi A."/>
            <person name="Li X."/>
            <person name="Dhandapani V."/>
            <person name="Marshall H."/>
            <person name="Kissane S."/>
            <person name="Cuenca-Cambronero M."/>
            <person name="Asole G."/>
            <person name="Calvet F."/>
            <person name="Ruiz-Romero M."/>
            <person name="Marangio P."/>
            <person name="Guigo R."/>
            <person name="Rago D."/>
            <person name="Mirbahai L."/>
            <person name="Eastwood N."/>
            <person name="Colbourne J.K."/>
            <person name="Zhou J."/>
            <person name="Mallon E."/>
            <person name="Orsini L."/>
        </authorList>
    </citation>
    <scope>NUCLEOTIDE SEQUENCE [LARGE SCALE GENOMIC DNA]</scope>
    <source>
        <strain evidence="1">LRV0_1</strain>
    </source>
</reference>
<name>A0ABQ9ZIC9_9CRUS</name>
<evidence type="ECO:0000313" key="1">
    <source>
        <dbReference type="EMBL" id="KAK4012325.1"/>
    </source>
</evidence>
<dbReference type="Proteomes" id="UP001234178">
    <property type="component" value="Unassembled WGS sequence"/>
</dbReference>
<dbReference type="EMBL" id="JAOYFB010000003">
    <property type="protein sequence ID" value="KAK4012325.1"/>
    <property type="molecule type" value="Genomic_DNA"/>
</dbReference>
<organism evidence="1 2">
    <name type="scientific">Daphnia magna</name>
    <dbReference type="NCBI Taxonomy" id="35525"/>
    <lineage>
        <taxon>Eukaryota</taxon>
        <taxon>Metazoa</taxon>
        <taxon>Ecdysozoa</taxon>
        <taxon>Arthropoda</taxon>
        <taxon>Crustacea</taxon>
        <taxon>Branchiopoda</taxon>
        <taxon>Diplostraca</taxon>
        <taxon>Cladocera</taxon>
        <taxon>Anomopoda</taxon>
        <taxon>Daphniidae</taxon>
        <taxon>Daphnia</taxon>
    </lineage>
</organism>
<keyword evidence="2" id="KW-1185">Reference proteome</keyword>
<proteinExistence type="predicted"/>
<gene>
    <name evidence="1" type="ORF">OUZ56_021425</name>
</gene>
<sequence>MMLFSDDLATPMEVVPDENLSVEKQLPAMAKQPALVVVETIPSLPTVVKLTPMDDVHDPNTSNESELNITTEETVNENAEITSTAQSSSTTDESIKNFKPNFITYFTLVSQMELPDGWIWSFNQAKNAILCIYMDPLSNGTVTVKAILFRNSQEVSYHLNGKHIAPNSIPTLFSSMEDISNLIRNFHEKNICVVFDANGVIRSGFCKILMDKKNDV</sequence>